<keyword evidence="1" id="KW-0614">Plasmid</keyword>
<dbReference type="Proteomes" id="UP000679247">
    <property type="component" value="Plasmid p_unnamed"/>
</dbReference>
<organism evidence="1 2">
    <name type="scientific">Cytobacillus gottheilii</name>
    <dbReference type="NCBI Taxonomy" id="859144"/>
    <lineage>
        <taxon>Bacteria</taxon>
        <taxon>Bacillati</taxon>
        <taxon>Bacillota</taxon>
        <taxon>Bacilli</taxon>
        <taxon>Bacillales</taxon>
        <taxon>Bacillaceae</taxon>
        <taxon>Cytobacillus</taxon>
    </lineage>
</organism>
<dbReference type="EMBL" id="CP071710">
    <property type="protein sequence ID" value="QVY63959.1"/>
    <property type="molecule type" value="Genomic_DNA"/>
</dbReference>
<proteinExistence type="predicted"/>
<evidence type="ECO:0000313" key="1">
    <source>
        <dbReference type="EMBL" id="QVY63959.1"/>
    </source>
</evidence>
<name>A0ABX8FJ00_9BACI</name>
<gene>
    <name evidence="1" type="ORF">J1899_22235</name>
</gene>
<evidence type="ECO:0000313" key="2">
    <source>
        <dbReference type="Proteomes" id="UP000679247"/>
    </source>
</evidence>
<keyword evidence="2" id="KW-1185">Reference proteome</keyword>
<accession>A0ABX8FJ00</accession>
<protein>
    <submittedName>
        <fullName evidence="1">Uncharacterized protein</fullName>
    </submittedName>
</protein>
<reference evidence="1 2" key="1">
    <citation type="submission" date="2021-03" db="EMBL/GenBank/DDBJ databases">
        <title>The first data on the complete genome of the tetrodotoxin-producing bacterium.</title>
        <authorList>
            <person name="Melnikova D.I."/>
            <person name="Nijland R."/>
            <person name="Magarlamov T.Y."/>
        </authorList>
    </citation>
    <scope>NUCLEOTIDE SEQUENCE [LARGE SCALE GENOMIC DNA]</scope>
    <source>
        <strain evidence="1 2">1839</strain>
        <plasmid evidence="1 2">p_unnamed</plasmid>
    </source>
</reference>
<geneLocation type="plasmid" evidence="1 2">
    <name>p_unnamed</name>
</geneLocation>
<sequence length="200" mass="23367">MEENNFKDCIMAFEKEQSLPLIIRKPIYLDRAEWIYPISSVSHLRNNCSYQINAKTEKTKLLKILVDLFTNQSIGTSTVHIGFVLIFGSDSAYSSDYYFADEVTEKNIGRKRIEVLSEIPEMRIVNNDEFLGLQHSQMVQENVESKQIEKIRLMYDSKLYQKLFGGKYKNNEIAWIEPTCTADSLKVRLWDKNNHELKVN</sequence>
<dbReference type="RefSeq" id="WP_214479019.1">
    <property type="nucleotide sequence ID" value="NZ_CP071710.1"/>
</dbReference>